<reference evidence="6 7" key="1">
    <citation type="submission" date="2020-08" db="EMBL/GenBank/DDBJ databases">
        <title>Genomic Encyclopedia of Type Strains, Phase IV (KMG-IV): sequencing the most valuable type-strain genomes for metagenomic binning, comparative biology and taxonomic classification.</title>
        <authorList>
            <person name="Goeker M."/>
        </authorList>
    </citation>
    <scope>NUCLEOTIDE SEQUENCE [LARGE SCALE GENOMIC DNA]</scope>
    <source>
        <strain evidence="6 7">DSM 105137</strain>
    </source>
</reference>
<dbReference type="EMBL" id="JACIFF010000006">
    <property type="protein sequence ID" value="MBB4079995.1"/>
    <property type="molecule type" value="Genomic_DNA"/>
</dbReference>
<keyword evidence="3" id="KW-0479">Metal-binding</keyword>
<dbReference type="Proteomes" id="UP000576209">
    <property type="component" value="Unassembled WGS sequence"/>
</dbReference>
<dbReference type="PROSITE" id="PS51352">
    <property type="entry name" value="THIOREDOXIN_2"/>
    <property type="match status" value="1"/>
</dbReference>
<dbReference type="AlphaFoldDB" id="A0A840E8V0"/>
<dbReference type="InterPro" id="IPR013766">
    <property type="entry name" value="Thioredoxin_domain"/>
</dbReference>
<feature type="binding site" evidence="3">
    <location>
        <position position="77"/>
    </location>
    <ligand>
        <name>Cu cation</name>
        <dbReference type="ChEBI" id="CHEBI:23378"/>
    </ligand>
</feature>
<feature type="disulfide bond" description="Redox-active" evidence="4">
    <location>
        <begin position="73"/>
        <end position="77"/>
    </location>
</feature>
<evidence type="ECO:0000256" key="3">
    <source>
        <dbReference type="PIRSR" id="PIRSR603782-1"/>
    </source>
</evidence>
<dbReference type="InterPro" id="IPR003782">
    <property type="entry name" value="SCO1/SenC"/>
</dbReference>
<comment type="caution">
    <text evidence="6">The sequence shown here is derived from an EMBL/GenBank/DDBJ whole genome shotgun (WGS) entry which is preliminary data.</text>
</comment>
<gene>
    <name evidence="6" type="ORF">GGR28_002622</name>
</gene>
<evidence type="ECO:0000313" key="6">
    <source>
        <dbReference type="EMBL" id="MBB4079995.1"/>
    </source>
</evidence>
<proteinExistence type="inferred from homology"/>
<evidence type="ECO:0000313" key="7">
    <source>
        <dbReference type="Proteomes" id="UP000576209"/>
    </source>
</evidence>
<sequence length="204" mass="22806">MFASCGSEQATTPTLPYYADATFTPFWLAPDSDSLATFHQIGSFELVDQEGDTITEESLAGKVYVTNFFFTACPGICPKMTNNMTVLQDEFRDDPEVVLLSHSVTPRYDSIPVLRNYAEANGVESGKWHLLTGDRDAIYALGREAYFVEEDLGLERERDDFLHTENFVLVDRNRHIRGIYNGLSMTSVNQLAKDIRTLLATGGS</sequence>
<accession>A0A840E8V0</accession>
<dbReference type="Gene3D" id="3.40.30.10">
    <property type="entry name" value="Glutaredoxin"/>
    <property type="match status" value="1"/>
</dbReference>
<name>A0A840E8V0_9BACT</name>
<dbReference type="PANTHER" id="PTHR12151:SF25">
    <property type="entry name" value="LINALOOL DEHYDRATASE_ISOMERASE DOMAIN-CONTAINING PROTEIN"/>
    <property type="match status" value="1"/>
</dbReference>
<keyword evidence="4" id="KW-1015">Disulfide bond</keyword>
<evidence type="ECO:0000256" key="4">
    <source>
        <dbReference type="PIRSR" id="PIRSR603782-2"/>
    </source>
</evidence>
<evidence type="ECO:0000259" key="5">
    <source>
        <dbReference type="PROSITE" id="PS51352"/>
    </source>
</evidence>
<evidence type="ECO:0000256" key="2">
    <source>
        <dbReference type="ARBA" id="ARBA00023008"/>
    </source>
</evidence>
<dbReference type="GO" id="GO:0046872">
    <property type="term" value="F:metal ion binding"/>
    <property type="evidence" value="ECO:0007669"/>
    <property type="project" value="UniProtKB-KW"/>
</dbReference>
<feature type="domain" description="Thioredoxin" evidence="5">
    <location>
        <begin position="35"/>
        <end position="200"/>
    </location>
</feature>
<protein>
    <submittedName>
        <fullName evidence="6">Protein SCO1/2</fullName>
    </submittedName>
</protein>
<feature type="binding site" evidence="3">
    <location>
        <position position="73"/>
    </location>
    <ligand>
        <name>Cu cation</name>
        <dbReference type="ChEBI" id="CHEBI:23378"/>
    </ligand>
</feature>
<keyword evidence="2 3" id="KW-0186">Copper</keyword>
<dbReference type="Pfam" id="PF02630">
    <property type="entry name" value="SCO1-SenC"/>
    <property type="match status" value="1"/>
</dbReference>
<organism evidence="6 7">
    <name type="scientific">Neolewinella aquimaris</name>
    <dbReference type="NCBI Taxonomy" id="1835722"/>
    <lineage>
        <taxon>Bacteria</taxon>
        <taxon>Pseudomonadati</taxon>
        <taxon>Bacteroidota</taxon>
        <taxon>Saprospiria</taxon>
        <taxon>Saprospirales</taxon>
        <taxon>Lewinellaceae</taxon>
        <taxon>Neolewinella</taxon>
    </lineage>
</organism>
<feature type="binding site" evidence="3">
    <location>
        <position position="163"/>
    </location>
    <ligand>
        <name>Cu cation</name>
        <dbReference type="ChEBI" id="CHEBI:23378"/>
    </ligand>
</feature>
<dbReference type="CDD" id="cd02968">
    <property type="entry name" value="SCO"/>
    <property type="match status" value="1"/>
</dbReference>
<evidence type="ECO:0000256" key="1">
    <source>
        <dbReference type="ARBA" id="ARBA00010996"/>
    </source>
</evidence>
<comment type="similarity">
    <text evidence="1">Belongs to the SCO1/2 family.</text>
</comment>
<dbReference type="InterPro" id="IPR036249">
    <property type="entry name" value="Thioredoxin-like_sf"/>
</dbReference>
<dbReference type="SUPFAM" id="SSF52833">
    <property type="entry name" value="Thioredoxin-like"/>
    <property type="match status" value="1"/>
</dbReference>
<dbReference type="PANTHER" id="PTHR12151">
    <property type="entry name" value="ELECTRON TRANSPORT PROTIN SCO1/SENC FAMILY MEMBER"/>
    <property type="match status" value="1"/>
</dbReference>
<keyword evidence="7" id="KW-1185">Reference proteome</keyword>